<feature type="signal peptide" evidence="2">
    <location>
        <begin position="1"/>
        <end position="23"/>
    </location>
</feature>
<name>A0A7R8ZNA5_9CRUS</name>
<sequence>MSRVTVFSLFLVVCALLQAHIEAQISHDEVEGHPQCPDIKFDESLLSGRCPGWCLSNDHCEDGTICCPNHCGGTYCYKVNGNGNSYSEDYQGHGHPFSRFSKLDAPLSLLSRPQLILHHSEDNNNGRVSSRMQRSSHPHPRLHHPKFRGVL</sequence>
<feature type="region of interest" description="Disordered" evidence="1">
    <location>
        <begin position="118"/>
        <end position="151"/>
    </location>
</feature>
<proteinExistence type="predicted"/>
<accession>A0A7R8ZNA5</accession>
<feature type="compositionally biased region" description="Basic residues" evidence="1">
    <location>
        <begin position="134"/>
        <end position="151"/>
    </location>
</feature>
<evidence type="ECO:0000256" key="1">
    <source>
        <dbReference type="SAM" id="MobiDB-lite"/>
    </source>
</evidence>
<gene>
    <name evidence="3" type="ORF">CTOB1V02_LOCUS8034</name>
</gene>
<feature type="chain" id="PRO_5043478904" evidence="2">
    <location>
        <begin position="24"/>
        <end position="151"/>
    </location>
</feature>
<organism evidence="3">
    <name type="scientific">Cyprideis torosa</name>
    <dbReference type="NCBI Taxonomy" id="163714"/>
    <lineage>
        <taxon>Eukaryota</taxon>
        <taxon>Metazoa</taxon>
        <taxon>Ecdysozoa</taxon>
        <taxon>Arthropoda</taxon>
        <taxon>Crustacea</taxon>
        <taxon>Oligostraca</taxon>
        <taxon>Ostracoda</taxon>
        <taxon>Podocopa</taxon>
        <taxon>Podocopida</taxon>
        <taxon>Cytherocopina</taxon>
        <taxon>Cytheroidea</taxon>
        <taxon>Cytherideidae</taxon>
        <taxon>Cyprideis</taxon>
    </lineage>
</organism>
<evidence type="ECO:0000256" key="2">
    <source>
        <dbReference type="SAM" id="SignalP"/>
    </source>
</evidence>
<keyword evidence="2" id="KW-0732">Signal</keyword>
<dbReference type="AlphaFoldDB" id="A0A7R8ZNA5"/>
<protein>
    <submittedName>
        <fullName evidence="3">Uncharacterized protein</fullName>
    </submittedName>
</protein>
<dbReference type="EMBL" id="OB662512">
    <property type="protein sequence ID" value="CAD7230172.1"/>
    <property type="molecule type" value="Genomic_DNA"/>
</dbReference>
<reference evidence="3" key="1">
    <citation type="submission" date="2020-11" db="EMBL/GenBank/DDBJ databases">
        <authorList>
            <person name="Tran Van P."/>
        </authorList>
    </citation>
    <scope>NUCLEOTIDE SEQUENCE</scope>
</reference>
<evidence type="ECO:0000313" key="3">
    <source>
        <dbReference type="EMBL" id="CAD7230172.1"/>
    </source>
</evidence>